<evidence type="ECO:0000256" key="5">
    <source>
        <dbReference type="SAM" id="MobiDB-lite"/>
    </source>
</evidence>
<gene>
    <name evidence="6" type="ORF">JOF44_001470</name>
</gene>
<dbReference type="SUPFAM" id="SSF53850">
    <property type="entry name" value="Periplasmic binding protein-like II"/>
    <property type="match status" value="1"/>
</dbReference>
<dbReference type="NCBIfam" id="TIGR03851">
    <property type="entry name" value="chitin_NgcE"/>
    <property type="match status" value="1"/>
</dbReference>
<evidence type="ECO:0000256" key="3">
    <source>
        <dbReference type="ARBA" id="ARBA00022448"/>
    </source>
</evidence>
<dbReference type="InterPro" id="IPR006059">
    <property type="entry name" value="SBP"/>
</dbReference>
<evidence type="ECO:0000313" key="7">
    <source>
        <dbReference type="Proteomes" id="UP000698222"/>
    </source>
</evidence>
<dbReference type="InterPro" id="IPR006311">
    <property type="entry name" value="TAT_signal"/>
</dbReference>
<sequence length="482" mass="50958">MLDTPAEKLGASRRLFLGLAGVGTGAAALSACAAGGGGGGGGDEGDDDAGVGTGEGEVSDDNPFGVSGDAKVDVVIFNGGYGDQYAKDAGTKYGEMYPDADVKVSSTVNIQPDLQPRFIGGNPPDLFDNSGAQSMNAGALVGEGSVAELDQLVEAPSLDGGTLKDLLIPGSLTPGTYSGKLYALNYVYTVYAVWFSRKQFEEKGWTPPVTWDDVMTIGETAKSEDLALFPWGGQNASNYYRELAVSMAIKEGGLEVRKNLDRLEPDAFEQDSVVAAYAAIEDAVKAGYFLSGGAGIKHTEAQAQWVTGDAVMYPSGSWIENEQKGITPEDYEMVGVPTPQLSSGGAMPPETIHGTAGEPFFVPSEAENGAGGLEFLRIMLSQEQAQNFSKITSSPTILKDTIPEDAFGSTALASTNEMITAAGDNTFHYNHRDWYGMGPDTVTLWTEFLSGALTADEAREREQGLFDAIREDDSIEKFDVPE</sequence>
<organism evidence="6 7">
    <name type="scientific">Brachybacterium fresconis</name>
    <dbReference type="NCBI Taxonomy" id="173363"/>
    <lineage>
        <taxon>Bacteria</taxon>
        <taxon>Bacillati</taxon>
        <taxon>Actinomycetota</taxon>
        <taxon>Actinomycetes</taxon>
        <taxon>Micrococcales</taxon>
        <taxon>Dermabacteraceae</taxon>
        <taxon>Brachybacterium</taxon>
    </lineage>
</organism>
<dbReference type="RefSeq" id="WP_245348888.1">
    <property type="nucleotide sequence ID" value="NZ_BAAAJV010000042.1"/>
</dbReference>
<proteinExistence type="inferred from homology"/>
<dbReference type="PANTHER" id="PTHR43649:SF31">
    <property type="entry name" value="SN-GLYCEROL-3-PHOSPHATE-BINDING PERIPLASMIC PROTEIN UGPB"/>
    <property type="match status" value="1"/>
</dbReference>
<dbReference type="InterPro" id="IPR050490">
    <property type="entry name" value="Bact_solute-bd_prot1"/>
</dbReference>
<dbReference type="Proteomes" id="UP000698222">
    <property type="component" value="Unassembled WGS sequence"/>
</dbReference>
<comment type="caution">
    <text evidence="6">The sequence shown here is derived from an EMBL/GenBank/DDBJ whole genome shotgun (WGS) entry which is preliminary data.</text>
</comment>
<dbReference type="InterPro" id="IPR022386">
    <property type="entry name" value="Chitin_NgcE"/>
</dbReference>
<evidence type="ECO:0000313" key="6">
    <source>
        <dbReference type="EMBL" id="MBP2408567.1"/>
    </source>
</evidence>
<evidence type="ECO:0000256" key="4">
    <source>
        <dbReference type="ARBA" id="ARBA00022729"/>
    </source>
</evidence>
<name>A0ABS4YJH4_9MICO</name>
<evidence type="ECO:0000256" key="2">
    <source>
        <dbReference type="ARBA" id="ARBA00008520"/>
    </source>
</evidence>
<dbReference type="Gene3D" id="3.40.190.10">
    <property type="entry name" value="Periplasmic binding protein-like II"/>
    <property type="match status" value="2"/>
</dbReference>
<comment type="similarity">
    <text evidence="2">Belongs to the bacterial solute-binding protein 1 family.</text>
</comment>
<feature type="region of interest" description="Disordered" evidence="5">
    <location>
        <begin position="35"/>
        <end position="66"/>
    </location>
</feature>
<keyword evidence="7" id="KW-1185">Reference proteome</keyword>
<keyword evidence="4" id="KW-0732">Signal</keyword>
<dbReference type="EMBL" id="JAGIOC010000001">
    <property type="protein sequence ID" value="MBP2408567.1"/>
    <property type="molecule type" value="Genomic_DNA"/>
</dbReference>
<dbReference type="PANTHER" id="PTHR43649">
    <property type="entry name" value="ARABINOSE-BINDING PROTEIN-RELATED"/>
    <property type="match status" value="1"/>
</dbReference>
<comment type="subcellular location">
    <subcellularLocation>
        <location evidence="1">Cell envelope</location>
    </subcellularLocation>
</comment>
<reference evidence="6 7" key="1">
    <citation type="submission" date="2021-03" db="EMBL/GenBank/DDBJ databases">
        <title>Sequencing the genomes of 1000 actinobacteria strains.</title>
        <authorList>
            <person name="Klenk H.-P."/>
        </authorList>
    </citation>
    <scope>NUCLEOTIDE SEQUENCE [LARGE SCALE GENOMIC DNA]</scope>
    <source>
        <strain evidence="6 7">DSM 14564</strain>
    </source>
</reference>
<protein>
    <submittedName>
        <fullName evidence="6">N-acetylglucosamine transport system substrate-binding protein</fullName>
    </submittedName>
</protein>
<dbReference type="PROSITE" id="PS51318">
    <property type="entry name" value="TAT"/>
    <property type="match status" value="1"/>
</dbReference>
<evidence type="ECO:0000256" key="1">
    <source>
        <dbReference type="ARBA" id="ARBA00004196"/>
    </source>
</evidence>
<dbReference type="Pfam" id="PF13416">
    <property type="entry name" value="SBP_bac_8"/>
    <property type="match status" value="1"/>
</dbReference>
<keyword evidence="3" id="KW-0813">Transport</keyword>
<accession>A0ABS4YJH4</accession>